<dbReference type="AlphaFoldDB" id="A0A0G0RCK6"/>
<feature type="transmembrane region" description="Helical" evidence="8">
    <location>
        <begin position="338"/>
        <end position="359"/>
    </location>
</feature>
<dbReference type="Pfam" id="PF13231">
    <property type="entry name" value="PMT_2"/>
    <property type="match status" value="1"/>
</dbReference>
<dbReference type="EMBL" id="LBWP01000007">
    <property type="protein sequence ID" value="KKR11442.1"/>
    <property type="molecule type" value="Genomic_DNA"/>
</dbReference>
<feature type="transmembrane region" description="Helical" evidence="8">
    <location>
        <begin position="288"/>
        <end position="305"/>
    </location>
</feature>
<keyword evidence="4" id="KW-0808">Transferase</keyword>
<comment type="caution">
    <text evidence="10">The sequence shown here is derived from an EMBL/GenBank/DDBJ whole genome shotgun (WGS) entry which is preliminary data.</text>
</comment>
<feature type="transmembrane region" description="Helical" evidence="8">
    <location>
        <begin position="311"/>
        <end position="331"/>
    </location>
</feature>
<evidence type="ECO:0000256" key="2">
    <source>
        <dbReference type="ARBA" id="ARBA00022475"/>
    </source>
</evidence>
<feature type="transmembrane region" description="Helical" evidence="8">
    <location>
        <begin position="158"/>
        <end position="183"/>
    </location>
</feature>
<evidence type="ECO:0000313" key="11">
    <source>
        <dbReference type="Proteomes" id="UP000034246"/>
    </source>
</evidence>
<keyword evidence="6 8" id="KW-1133">Transmembrane helix</keyword>
<feature type="transmembrane region" description="Helical" evidence="8">
    <location>
        <begin position="105"/>
        <end position="121"/>
    </location>
</feature>
<evidence type="ECO:0000256" key="4">
    <source>
        <dbReference type="ARBA" id="ARBA00022679"/>
    </source>
</evidence>
<reference evidence="10 11" key="1">
    <citation type="journal article" date="2015" name="Nature">
        <title>rRNA introns, odd ribosomes, and small enigmatic genomes across a large radiation of phyla.</title>
        <authorList>
            <person name="Brown C.T."/>
            <person name="Hug L.A."/>
            <person name="Thomas B.C."/>
            <person name="Sharon I."/>
            <person name="Castelle C.J."/>
            <person name="Singh A."/>
            <person name="Wilkins M.J."/>
            <person name="Williams K.H."/>
            <person name="Banfield J.F."/>
        </authorList>
    </citation>
    <scope>NUCLEOTIDE SEQUENCE [LARGE SCALE GENOMIC DNA]</scope>
</reference>
<dbReference type="Proteomes" id="UP000034246">
    <property type="component" value="Unassembled WGS sequence"/>
</dbReference>
<dbReference type="InterPro" id="IPR050297">
    <property type="entry name" value="LipidA_mod_glycosyltrf_83"/>
</dbReference>
<keyword evidence="2" id="KW-1003">Cell membrane</keyword>
<evidence type="ECO:0000256" key="6">
    <source>
        <dbReference type="ARBA" id="ARBA00022989"/>
    </source>
</evidence>
<keyword evidence="3" id="KW-0328">Glycosyltransferase</keyword>
<evidence type="ECO:0000256" key="7">
    <source>
        <dbReference type="ARBA" id="ARBA00023136"/>
    </source>
</evidence>
<sequence length="506" mass="57461">MILFGVLLCGLFLRIVRVVIEQQPIFADEAIYVRWAQVMKAEPTLRFLPLSDGKQPLFMWVLMFLLEPLYDPLIAGRLLSVVFGLVTNLGVFFLTYLLFGRKKPALVAALIYALAPITLFFDSMALVDATLSMFGVWFLLFLLLTIKLQRYDLSMLSGFLLGGALLTKSPALYFSILAPSVLIMHQWPKKKVQIFQSLVKQLSYLVPVYLIAYGMFNVLRLGPNFQMIALRNTDYIFPLSHLWQNPKDPFIFHIQEIGQWLWLLGPGVIVFTFVLGIIVAANRFRRQTILLTLWIVTPLFANAMFAKVFTARYILFVVPYIFIISSLFIVFQTKVQKLISLLLLLLVANALLVDALFIFKIDQAPLPKSERTGYLEEWTAGYGIKEVAKYLVEKQRSLSEGEKIVVGTEGYFGTLPDGLEIYLNNYRTITVIGVGLDIKSLPSSLSESRRFGNITYLVINSSRLVGDPNKMGLKLIASYPKPLRTIGTSDYIKYGPQETLYFFEVL</sequence>
<comment type="subcellular location">
    <subcellularLocation>
        <location evidence="1">Cell membrane</location>
        <topology evidence="1">Multi-pass membrane protein</topology>
    </subcellularLocation>
</comment>
<keyword evidence="7 8" id="KW-0472">Membrane</keyword>
<dbReference type="GO" id="GO:0005886">
    <property type="term" value="C:plasma membrane"/>
    <property type="evidence" value="ECO:0007669"/>
    <property type="project" value="UniProtKB-SubCell"/>
</dbReference>
<gene>
    <name evidence="10" type="ORF">UT39_C0007G0007</name>
</gene>
<dbReference type="GO" id="GO:0016763">
    <property type="term" value="F:pentosyltransferase activity"/>
    <property type="evidence" value="ECO:0007669"/>
    <property type="project" value="TreeGrafter"/>
</dbReference>
<evidence type="ECO:0000256" key="5">
    <source>
        <dbReference type="ARBA" id="ARBA00022692"/>
    </source>
</evidence>
<feature type="transmembrane region" description="Helical" evidence="8">
    <location>
        <begin position="260"/>
        <end position="281"/>
    </location>
</feature>
<feature type="domain" description="Glycosyltransferase RgtA/B/C/D-like" evidence="9">
    <location>
        <begin position="56"/>
        <end position="192"/>
    </location>
</feature>
<accession>A0A0G0RCK6</accession>
<name>A0A0G0RCK6_9BACT</name>
<evidence type="ECO:0000256" key="1">
    <source>
        <dbReference type="ARBA" id="ARBA00004651"/>
    </source>
</evidence>
<dbReference type="PANTHER" id="PTHR33908:SF11">
    <property type="entry name" value="MEMBRANE PROTEIN"/>
    <property type="match status" value="1"/>
</dbReference>
<evidence type="ECO:0000256" key="3">
    <source>
        <dbReference type="ARBA" id="ARBA00022676"/>
    </source>
</evidence>
<dbReference type="PANTHER" id="PTHR33908">
    <property type="entry name" value="MANNOSYLTRANSFERASE YKCB-RELATED"/>
    <property type="match status" value="1"/>
</dbReference>
<feature type="transmembrane region" description="Helical" evidence="8">
    <location>
        <begin position="204"/>
        <end position="222"/>
    </location>
</feature>
<dbReference type="GO" id="GO:0009103">
    <property type="term" value="P:lipopolysaccharide biosynthetic process"/>
    <property type="evidence" value="ECO:0007669"/>
    <property type="project" value="UniProtKB-ARBA"/>
</dbReference>
<evidence type="ECO:0000259" key="9">
    <source>
        <dbReference type="Pfam" id="PF13231"/>
    </source>
</evidence>
<protein>
    <recommendedName>
        <fullName evidence="9">Glycosyltransferase RgtA/B/C/D-like domain-containing protein</fullName>
    </recommendedName>
</protein>
<dbReference type="InterPro" id="IPR038731">
    <property type="entry name" value="RgtA/B/C-like"/>
</dbReference>
<keyword evidence="5 8" id="KW-0812">Transmembrane</keyword>
<evidence type="ECO:0000256" key="8">
    <source>
        <dbReference type="SAM" id="Phobius"/>
    </source>
</evidence>
<organism evidence="10 11">
    <name type="scientific">Candidatus Woesebacteria bacterium GW2011_GWA1_39_21</name>
    <dbReference type="NCBI Taxonomy" id="1618550"/>
    <lineage>
        <taxon>Bacteria</taxon>
        <taxon>Candidatus Woeseibacteriota</taxon>
    </lineage>
</organism>
<evidence type="ECO:0000313" key="10">
    <source>
        <dbReference type="EMBL" id="KKR11442.1"/>
    </source>
</evidence>
<feature type="transmembrane region" description="Helical" evidence="8">
    <location>
        <begin position="81"/>
        <end position="99"/>
    </location>
</feature>
<proteinExistence type="predicted"/>